<dbReference type="GO" id="GO:0016787">
    <property type="term" value="F:hydrolase activity"/>
    <property type="evidence" value="ECO:0007669"/>
    <property type="project" value="UniProtKB-KW"/>
</dbReference>
<dbReference type="EMBL" id="JAKZGP010000017">
    <property type="protein sequence ID" value="MCH7409460.1"/>
    <property type="molecule type" value="Genomic_DNA"/>
</dbReference>
<dbReference type="SUPFAM" id="SSF48208">
    <property type="entry name" value="Six-hairpin glycosidases"/>
    <property type="match status" value="1"/>
</dbReference>
<dbReference type="PANTHER" id="PTHR33886">
    <property type="entry name" value="UNSATURATED RHAMNOGALACTURONAN HYDROLASE (EUROFUNG)"/>
    <property type="match status" value="1"/>
</dbReference>
<dbReference type="InterPro" id="IPR010905">
    <property type="entry name" value="Glyco_hydro_88"/>
</dbReference>
<protein>
    <submittedName>
        <fullName evidence="3">Glycoside hydrolase family 88 protein</fullName>
    </submittedName>
</protein>
<dbReference type="InterPro" id="IPR012341">
    <property type="entry name" value="6hp_glycosidase-like_sf"/>
</dbReference>
<evidence type="ECO:0000256" key="1">
    <source>
        <dbReference type="ARBA" id="ARBA00022801"/>
    </source>
</evidence>
<dbReference type="Gene3D" id="1.50.10.10">
    <property type="match status" value="1"/>
</dbReference>
<evidence type="ECO:0000313" key="4">
    <source>
        <dbReference type="Proteomes" id="UP001165489"/>
    </source>
</evidence>
<feature type="signal peptide" evidence="2">
    <location>
        <begin position="1"/>
        <end position="22"/>
    </location>
</feature>
<evidence type="ECO:0000313" key="3">
    <source>
        <dbReference type="EMBL" id="MCH7409460.1"/>
    </source>
</evidence>
<gene>
    <name evidence="3" type="ORF">MM239_08645</name>
</gene>
<dbReference type="Pfam" id="PF07470">
    <property type="entry name" value="Glyco_hydro_88"/>
    <property type="match status" value="1"/>
</dbReference>
<evidence type="ECO:0000256" key="2">
    <source>
        <dbReference type="SAM" id="SignalP"/>
    </source>
</evidence>
<feature type="chain" id="PRO_5046112862" evidence="2">
    <location>
        <begin position="23"/>
        <end position="447"/>
    </location>
</feature>
<keyword evidence="1 3" id="KW-0378">Hydrolase</keyword>
<dbReference type="InterPro" id="IPR008928">
    <property type="entry name" value="6-hairpin_glycosidase_sf"/>
</dbReference>
<accession>A0ABS9UZ72</accession>
<keyword evidence="4" id="KW-1185">Reference proteome</keyword>
<dbReference type="InterPro" id="IPR052043">
    <property type="entry name" value="PolySaccharide_Degr_Enz"/>
</dbReference>
<sequence length="447" mass="49982">MKTLIGLLLTLMIPLQLVYSQAVVTDSNTPLHLLPPDYPIPYGKTSVTEVSEVLERVFDYLNKVTPAKLVELQSGKEVIDFTKIGSNTIFQKGDYRITSYEWGVTYAGMLLASQSTGSKNYQKYTEQRLDFLAKLFPSSIKFFEENAKETFPMKSVVSPHALDDAGALCAAMIKTKRITGTTAYDLMIQNFIKYISTKEYRLSDGTFARMRPLKNTLWLDDLFMSVPALAQYADISGNQNLMDDAVNQVLLFSKRMFNDQLGIYRHGWVEGAGPAPGFHWARANGWAFMAMVELLSVLPKDHPHYEEVLKYYQAHAVGLSSLQSGSGFWHQLLDKNDSYLETSATAIFTYGFAKGINSGWLDYRVYGPLTLLAWNAVASQVNAMGQVEGTCVGTGMGFDPAFYYHRPVNVFAAHSYGPVLLAGAEVILLLQKHPFHIDETAVQFKEN</sequence>
<proteinExistence type="predicted"/>
<name>A0ABS9UZ72_9BACT</name>
<organism evidence="3 4">
    <name type="scientific">Belliella filtrata</name>
    <dbReference type="NCBI Taxonomy" id="2923435"/>
    <lineage>
        <taxon>Bacteria</taxon>
        <taxon>Pseudomonadati</taxon>
        <taxon>Bacteroidota</taxon>
        <taxon>Cytophagia</taxon>
        <taxon>Cytophagales</taxon>
        <taxon>Cyclobacteriaceae</taxon>
        <taxon>Belliella</taxon>
    </lineage>
</organism>
<comment type="caution">
    <text evidence="3">The sequence shown here is derived from an EMBL/GenBank/DDBJ whole genome shotgun (WGS) entry which is preliminary data.</text>
</comment>
<keyword evidence="2" id="KW-0732">Signal</keyword>
<dbReference type="Proteomes" id="UP001165489">
    <property type="component" value="Unassembled WGS sequence"/>
</dbReference>
<reference evidence="3" key="1">
    <citation type="submission" date="2022-03" db="EMBL/GenBank/DDBJ databases">
        <title>De novo assembled genomes of Belliella spp. (Cyclobacteriaceae) strains.</title>
        <authorList>
            <person name="Szabo A."/>
            <person name="Korponai K."/>
            <person name="Felfoldi T."/>
        </authorList>
    </citation>
    <scope>NUCLEOTIDE SEQUENCE</scope>
    <source>
        <strain evidence="3">DSM 111904</strain>
    </source>
</reference>
<dbReference type="RefSeq" id="WP_241347807.1">
    <property type="nucleotide sequence ID" value="NZ_JAKZGP010000017.1"/>
</dbReference>
<dbReference type="PANTHER" id="PTHR33886:SF8">
    <property type="entry name" value="UNSATURATED RHAMNOGALACTURONAN HYDROLASE (EUROFUNG)"/>
    <property type="match status" value="1"/>
</dbReference>